<reference evidence="1 2" key="1">
    <citation type="submission" date="2018-06" db="EMBL/GenBank/DDBJ databases">
        <authorList>
            <consortium name="Pathogen Informatics"/>
            <person name="Doyle S."/>
        </authorList>
    </citation>
    <scope>NUCLEOTIDE SEQUENCE [LARGE SCALE GENOMIC DNA]</scope>
    <source>
        <strain evidence="1 2">NCTC10801</strain>
    </source>
</reference>
<keyword evidence="2" id="KW-1185">Reference proteome</keyword>
<dbReference type="EMBL" id="UFRQ01000003">
    <property type="protein sequence ID" value="SUT93483.1"/>
    <property type="molecule type" value="Genomic_DNA"/>
</dbReference>
<sequence length="63" mass="7189">MEENQEHSLTCEDKEQIKYAVLKAVENGCTEPEILLTKILSTFERIDRYGNVVKGESLKSSDQ</sequence>
<gene>
    <name evidence="1" type="ORF">NCTC10801_01950</name>
</gene>
<accession>A0A380TXV3</accession>
<name>A0A380TXV3_9PAST</name>
<proteinExistence type="predicted"/>
<protein>
    <submittedName>
        <fullName evidence="1">Uncharacterized protein</fullName>
    </submittedName>
</protein>
<dbReference type="OrthoDB" id="9896821at2"/>
<dbReference type="AlphaFoldDB" id="A0A380TXV3"/>
<dbReference type="Proteomes" id="UP000254649">
    <property type="component" value="Unassembled WGS sequence"/>
</dbReference>
<evidence type="ECO:0000313" key="2">
    <source>
        <dbReference type="Proteomes" id="UP000254649"/>
    </source>
</evidence>
<organism evidence="1 2">
    <name type="scientific">[Actinobacillus] rossii</name>
    <dbReference type="NCBI Taxonomy" id="123820"/>
    <lineage>
        <taxon>Bacteria</taxon>
        <taxon>Pseudomonadati</taxon>
        <taxon>Pseudomonadota</taxon>
        <taxon>Gammaproteobacteria</taxon>
        <taxon>Pasteurellales</taxon>
        <taxon>Pasteurellaceae</taxon>
    </lineage>
</organism>
<evidence type="ECO:0000313" key="1">
    <source>
        <dbReference type="EMBL" id="SUT93483.1"/>
    </source>
</evidence>